<dbReference type="AlphaFoldDB" id="A0A1V6S058"/>
<feature type="region of interest" description="Disordered" evidence="1">
    <location>
        <begin position="57"/>
        <end position="113"/>
    </location>
</feature>
<feature type="compositionally biased region" description="Basic residues" evidence="1">
    <location>
        <begin position="94"/>
        <end position="104"/>
    </location>
</feature>
<feature type="compositionally biased region" description="Basic and acidic residues" evidence="1">
    <location>
        <begin position="78"/>
        <end position="88"/>
    </location>
</feature>
<dbReference type="Proteomes" id="UP000191342">
    <property type="component" value="Unassembled WGS sequence"/>
</dbReference>
<keyword evidence="3" id="KW-1185">Reference proteome</keyword>
<reference evidence="3" key="1">
    <citation type="journal article" date="2017" name="Nat. Microbiol.">
        <title>Global analysis of biosynthetic gene clusters reveals vast potential of secondary metabolite production in Penicillium species.</title>
        <authorList>
            <person name="Nielsen J.C."/>
            <person name="Grijseels S."/>
            <person name="Prigent S."/>
            <person name="Ji B."/>
            <person name="Dainat J."/>
            <person name="Nielsen K.F."/>
            <person name="Frisvad J.C."/>
            <person name="Workman M."/>
            <person name="Nielsen J."/>
        </authorList>
    </citation>
    <scope>NUCLEOTIDE SEQUENCE [LARGE SCALE GENOMIC DNA]</scope>
    <source>
        <strain evidence="3">IBT 14082</strain>
    </source>
</reference>
<sequence length="573" mass="64468">MEENLQSLTAGKVQELLVICGIGDCNDEPIKQHILGISDFVREMRLRVGITDLPPLLTPRASPNPEATRGSYRFLPTPEKRSRADYKGLDVPSHKKKKRNKAKANKATTKDMAQEADDAVAVRGGDISAKPPSTTEANEAMSIPQAGMSLTDMYTYRGEKAPHSIVENILVNCIKLNDPLGRYGHRSKQANMTTKVEEIQSFVDDIVKLQYPDAVQLIKQENAFSASKSIQSRFNETVYWEIIKKGAELLDPKDLPISKGPLDEFTMAEKVATERFMREAGYGLSLANQRQCRFFWKRLFEMRNAGVYKILLYRTKEFDRFCKSYSSEAGASLVEMVRDWEKKYGFHIKQLEERVAEESKGDLTGRLWLSQPLVADRLSVPEVAWNSAINPWSSSVEETVFQLSGSHEPSAVPLGGFFDLQPKAETTRNKSIFVTLQPKDDVFLKVCPIISVQKGDTLGVFAGVIRYSSECSVVYGIPGPEENLWLDYSTVTGVLNFMRVSAPGGDSNVRLQWELIDGRSEGQVHLMWRVSVVALRVIQSFEEIVRAAPQKEQYLLHQSPACAKRGYTKYRSF</sequence>
<evidence type="ECO:0000256" key="1">
    <source>
        <dbReference type="SAM" id="MobiDB-lite"/>
    </source>
</evidence>
<dbReference type="EMBL" id="MLQL01000168">
    <property type="protein sequence ID" value="OQE07395.1"/>
    <property type="molecule type" value="Genomic_DNA"/>
</dbReference>
<dbReference type="OrthoDB" id="3531591at2759"/>
<evidence type="ECO:0000313" key="2">
    <source>
        <dbReference type="EMBL" id="OQE07395.1"/>
    </source>
</evidence>
<dbReference type="STRING" id="254877.A0A1V6S058"/>
<name>A0A1V6S058_9EURO</name>
<comment type="caution">
    <text evidence="2">The sequence shown here is derived from an EMBL/GenBank/DDBJ whole genome shotgun (WGS) entry which is preliminary data.</text>
</comment>
<accession>A0A1V6S058</accession>
<gene>
    <name evidence="2" type="ORF">PENFLA_c168G01928</name>
</gene>
<evidence type="ECO:0000313" key="3">
    <source>
        <dbReference type="Proteomes" id="UP000191342"/>
    </source>
</evidence>
<protein>
    <submittedName>
        <fullName evidence="2">Uncharacterized protein</fullName>
    </submittedName>
</protein>
<proteinExistence type="predicted"/>
<organism evidence="2 3">
    <name type="scientific">Penicillium flavigenum</name>
    <dbReference type="NCBI Taxonomy" id="254877"/>
    <lineage>
        <taxon>Eukaryota</taxon>
        <taxon>Fungi</taxon>
        <taxon>Dikarya</taxon>
        <taxon>Ascomycota</taxon>
        <taxon>Pezizomycotina</taxon>
        <taxon>Eurotiomycetes</taxon>
        <taxon>Eurotiomycetidae</taxon>
        <taxon>Eurotiales</taxon>
        <taxon>Aspergillaceae</taxon>
        <taxon>Penicillium</taxon>
    </lineage>
</organism>